<dbReference type="CDD" id="cd01949">
    <property type="entry name" value="GGDEF"/>
    <property type="match status" value="1"/>
</dbReference>
<keyword evidence="5" id="KW-0614">Plasmid</keyword>
<comment type="catalytic activity">
    <reaction evidence="2">
        <text>2 GTP = 3',3'-c-di-GMP + 2 diphosphate</text>
        <dbReference type="Rhea" id="RHEA:24898"/>
        <dbReference type="ChEBI" id="CHEBI:33019"/>
        <dbReference type="ChEBI" id="CHEBI:37565"/>
        <dbReference type="ChEBI" id="CHEBI:58805"/>
        <dbReference type="EC" id="2.7.7.65"/>
    </reaction>
</comment>
<dbReference type="AlphaFoldDB" id="A0A9Q8YGU1"/>
<evidence type="ECO:0000313" key="6">
    <source>
        <dbReference type="Proteomes" id="UP001055460"/>
    </source>
</evidence>
<proteinExistence type="predicted"/>
<evidence type="ECO:0000256" key="3">
    <source>
        <dbReference type="SAM" id="Phobius"/>
    </source>
</evidence>
<dbReference type="InterPro" id="IPR043128">
    <property type="entry name" value="Rev_trsase/Diguanyl_cyclase"/>
</dbReference>
<evidence type="ECO:0000259" key="4">
    <source>
        <dbReference type="PROSITE" id="PS50887"/>
    </source>
</evidence>
<reference evidence="5" key="1">
    <citation type="submission" date="2022-06" db="EMBL/GenBank/DDBJ databases">
        <title>Physiological and biochemical characterization and genomic elucidation of a strain of the genus Ensifer adhaerens M8 that combines arsenic oxidation and chromium reduction.</title>
        <authorList>
            <person name="Li X."/>
            <person name="Yu c."/>
        </authorList>
    </citation>
    <scope>NUCLEOTIDE SEQUENCE</scope>
    <source>
        <strain evidence="5">M8</strain>
        <plasmid evidence="5">pB</plasmid>
    </source>
</reference>
<dbReference type="FunFam" id="3.30.70.270:FF:000001">
    <property type="entry name" value="Diguanylate cyclase domain protein"/>
    <property type="match status" value="1"/>
</dbReference>
<evidence type="ECO:0000256" key="2">
    <source>
        <dbReference type="ARBA" id="ARBA00034247"/>
    </source>
</evidence>
<feature type="transmembrane region" description="Helical" evidence="3">
    <location>
        <begin position="132"/>
        <end position="165"/>
    </location>
</feature>
<dbReference type="SMART" id="SM00267">
    <property type="entry name" value="GGDEF"/>
    <property type="match status" value="1"/>
</dbReference>
<protein>
    <recommendedName>
        <fullName evidence="1">diguanylate cyclase</fullName>
        <ecNumber evidence="1">2.7.7.65</ecNumber>
    </recommendedName>
</protein>
<dbReference type="PROSITE" id="PS50887">
    <property type="entry name" value="GGDEF"/>
    <property type="match status" value="1"/>
</dbReference>
<evidence type="ECO:0000256" key="1">
    <source>
        <dbReference type="ARBA" id="ARBA00012528"/>
    </source>
</evidence>
<feature type="transmembrane region" description="Helical" evidence="3">
    <location>
        <begin position="69"/>
        <end position="90"/>
    </location>
</feature>
<feature type="transmembrane region" description="Helical" evidence="3">
    <location>
        <begin position="177"/>
        <end position="194"/>
    </location>
</feature>
<keyword evidence="3" id="KW-0472">Membrane</keyword>
<keyword evidence="3" id="KW-1133">Transmembrane helix</keyword>
<dbReference type="Pfam" id="PF00990">
    <property type="entry name" value="GGDEF"/>
    <property type="match status" value="1"/>
</dbReference>
<sequence>MAPTVVNEIDRLLAGRTRDIRLNAELSRLFRMRSWPQTSKIIRAWMVWVVILDVLTLAVNAALLPSEAVMKMLLPASILPPAAIVTAIVFMKPRGLKMEALALHLGIFFILLSVALVGVTTGGEYYERHLTIMLFVAVTAIIIFPVPLEWSMAIAAFALGLYLVFQVQNPDIAAENALAGALFFASGVIATVVARRTAGILAHKTFLLELRDRSRLADLTDANSRLELLARTDPLTGIANRRWMVETLNRVWSSGVAQTKGAAILMCDIDHFKQLNDSLGHSEGDRCLVKVAGIIQSSMRDERDQVARYGGEEFLVLLQDANEEDGVSVAERIRRRVEAASLPNPRSTVGAYVTVSIGLAVLKDGHEVGSFEALQGQADEALYAAKKNGRNQVTLHVPPQSAPA</sequence>
<accession>A0A9Q8YGU1</accession>
<dbReference type="Gene3D" id="3.30.70.270">
    <property type="match status" value="1"/>
</dbReference>
<dbReference type="PANTHER" id="PTHR45138">
    <property type="entry name" value="REGULATORY COMPONENTS OF SENSORY TRANSDUCTION SYSTEM"/>
    <property type="match status" value="1"/>
</dbReference>
<dbReference type="InterPro" id="IPR050469">
    <property type="entry name" value="Diguanylate_Cyclase"/>
</dbReference>
<dbReference type="InterPro" id="IPR029787">
    <property type="entry name" value="Nucleotide_cyclase"/>
</dbReference>
<feature type="domain" description="GGDEF" evidence="4">
    <location>
        <begin position="260"/>
        <end position="398"/>
    </location>
</feature>
<feature type="transmembrane region" description="Helical" evidence="3">
    <location>
        <begin position="41"/>
        <end position="63"/>
    </location>
</feature>
<dbReference type="GO" id="GO:0052621">
    <property type="term" value="F:diguanylate cyclase activity"/>
    <property type="evidence" value="ECO:0007669"/>
    <property type="project" value="UniProtKB-EC"/>
</dbReference>
<dbReference type="NCBIfam" id="TIGR00254">
    <property type="entry name" value="GGDEF"/>
    <property type="match status" value="1"/>
</dbReference>
<dbReference type="EMBL" id="CP098809">
    <property type="protein sequence ID" value="USJ27875.1"/>
    <property type="molecule type" value="Genomic_DNA"/>
</dbReference>
<dbReference type="SUPFAM" id="SSF55073">
    <property type="entry name" value="Nucleotide cyclase"/>
    <property type="match status" value="1"/>
</dbReference>
<organism evidence="5 6">
    <name type="scientific">Ensifer adhaerens</name>
    <name type="common">Sinorhizobium morelense</name>
    <dbReference type="NCBI Taxonomy" id="106592"/>
    <lineage>
        <taxon>Bacteria</taxon>
        <taxon>Pseudomonadati</taxon>
        <taxon>Pseudomonadota</taxon>
        <taxon>Alphaproteobacteria</taxon>
        <taxon>Hyphomicrobiales</taxon>
        <taxon>Rhizobiaceae</taxon>
        <taxon>Sinorhizobium/Ensifer group</taxon>
        <taxon>Ensifer</taxon>
    </lineage>
</organism>
<geneLocation type="plasmid" evidence="5 6">
    <name>pB</name>
</geneLocation>
<dbReference type="GO" id="GO:1902201">
    <property type="term" value="P:negative regulation of bacterial-type flagellum-dependent cell motility"/>
    <property type="evidence" value="ECO:0007669"/>
    <property type="project" value="TreeGrafter"/>
</dbReference>
<dbReference type="GO" id="GO:0043709">
    <property type="term" value="P:cell adhesion involved in single-species biofilm formation"/>
    <property type="evidence" value="ECO:0007669"/>
    <property type="project" value="TreeGrafter"/>
</dbReference>
<dbReference type="InterPro" id="IPR000160">
    <property type="entry name" value="GGDEF_dom"/>
</dbReference>
<keyword evidence="3" id="KW-0812">Transmembrane</keyword>
<gene>
    <name evidence="5" type="ORF">NE863_28760</name>
</gene>
<dbReference type="EC" id="2.7.7.65" evidence="1"/>
<evidence type="ECO:0000313" key="5">
    <source>
        <dbReference type="EMBL" id="USJ27875.1"/>
    </source>
</evidence>
<dbReference type="Proteomes" id="UP001055460">
    <property type="component" value="Plasmid pB"/>
</dbReference>
<feature type="transmembrane region" description="Helical" evidence="3">
    <location>
        <begin position="102"/>
        <end position="120"/>
    </location>
</feature>
<dbReference type="PANTHER" id="PTHR45138:SF9">
    <property type="entry name" value="DIGUANYLATE CYCLASE DGCM-RELATED"/>
    <property type="match status" value="1"/>
</dbReference>
<dbReference type="GO" id="GO:0005886">
    <property type="term" value="C:plasma membrane"/>
    <property type="evidence" value="ECO:0007669"/>
    <property type="project" value="TreeGrafter"/>
</dbReference>
<name>A0A9Q8YGU1_ENSAD</name>